<evidence type="ECO:0008006" key="12">
    <source>
        <dbReference type="Google" id="ProtNLM"/>
    </source>
</evidence>
<keyword evidence="4" id="KW-0125">Carotenoid biosynthesis</keyword>
<gene>
    <name evidence="10" type="ORF">GCM10023167_10520</name>
</gene>
<dbReference type="RefSeq" id="WP_276087625.1">
    <property type="nucleotide sequence ID" value="NZ_BAABGL010000004.1"/>
</dbReference>
<sequence>MSWAYLACLLFSLAGMTILDLRHRLFWFADARRAAIVHGLGLAAFLAWDGLGILTGIFHRGDSPYMTGIDLAPELPLEELFFLVFLCWLTMNLYTGGARILRARAGRARAGIVRPGRARAGSGISHAGPGPAATEPADHSGRAAHRTGTDVDGGPAGERP</sequence>
<comment type="subcellular location">
    <subcellularLocation>
        <location evidence="1">Membrane</location>
        <topology evidence="1">Multi-pass membrane protein</topology>
    </subcellularLocation>
</comment>
<protein>
    <recommendedName>
        <fullName evidence="12">Lycopene cyclase domain-containing protein</fullName>
    </recommendedName>
</protein>
<keyword evidence="7" id="KW-0413">Isomerase</keyword>
<evidence type="ECO:0000313" key="10">
    <source>
        <dbReference type="EMBL" id="GAA4387009.1"/>
    </source>
</evidence>
<accession>A0ABP8J8R7</accession>
<feature type="region of interest" description="Disordered" evidence="8">
    <location>
        <begin position="117"/>
        <end position="160"/>
    </location>
</feature>
<evidence type="ECO:0000313" key="11">
    <source>
        <dbReference type="Proteomes" id="UP001500642"/>
    </source>
</evidence>
<dbReference type="EMBL" id="BAABGL010000004">
    <property type="protein sequence ID" value="GAA4387009.1"/>
    <property type="molecule type" value="Genomic_DNA"/>
</dbReference>
<organism evidence="10 11">
    <name type="scientific">Brevibacterium pityocampae</name>
    <dbReference type="NCBI Taxonomy" id="506594"/>
    <lineage>
        <taxon>Bacteria</taxon>
        <taxon>Bacillati</taxon>
        <taxon>Actinomycetota</taxon>
        <taxon>Actinomycetes</taxon>
        <taxon>Micrococcales</taxon>
        <taxon>Brevibacteriaceae</taxon>
        <taxon>Brevibacterium</taxon>
    </lineage>
</organism>
<evidence type="ECO:0000256" key="4">
    <source>
        <dbReference type="ARBA" id="ARBA00022746"/>
    </source>
</evidence>
<evidence type="ECO:0000256" key="1">
    <source>
        <dbReference type="ARBA" id="ARBA00004141"/>
    </source>
</evidence>
<evidence type="ECO:0000256" key="3">
    <source>
        <dbReference type="ARBA" id="ARBA00022692"/>
    </source>
</evidence>
<comment type="pathway">
    <text evidence="2">Carotenoid biosynthesis.</text>
</comment>
<comment type="caution">
    <text evidence="10">The sequence shown here is derived from an EMBL/GenBank/DDBJ whole genome shotgun (WGS) entry which is preliminary data.</text>
</comment>
<name>A0ABP8J8R7_9MICO</name>
<keyword evidence="11" id="KW-1185">Reference proteome</keyword>
<dbReference type="NCBIfam" id="TIGR03462">
    <property type="entry name" value="CarR_dom_SF"/>
    <property type="match status" value="1"/>
</dbReference>
<evidence type="ECO:0000256" key="8">
    <source>
        <dbReference type="SAM" id="MobiDB-lite"/>
    </source>
</evidence>
<dbReference type="Proteomes" id="UP001500642">
    <property type="component" value="Unassembled WGS sequence"/>
</dbReference>
<evidence type="ECO:0000256" key="5">
    <source>
        <dbReference type="ARBA" id="ARBA00022989"/>
    </source>
</evidence>
<evidence type="ECO:0000256" key="2">
    <source>
        <dbReference type="ARBA" id="ARBA00004829"/>
    </source>
</evidence>
<feature type="transmembrane region" description="Helical" evidence="9">
    <location>
        <begin position="80"/>
        <end position="101"/>
    </location>
</feature>
<reference evidence="11" key="1">
    <citation type="journal article" date="2019" name="Int. J. Syst. Evol. Microbiol.">
        <title>The Global Catalogue of Microorganisms (GCM) 10K type strain sequencing project: providing services to taxonomists for standard genome sequencing and annotation.</title>
        <authorList>
            <consortium name="The Broad Institute Genomics Platform"/>
            <consortium name="The Broad Institute Genome Sequencing Center for Infectious Disease"/>
            <person name="Wu L."/>
            <person name="Ma J."/>
        </authorList>
    </citation>
    <scope>NUCLEOTIDE SEQUENCE [LARGE SCALE GENOMIC DNA]</scope>
    <source>
        <strain evidence="11">JCM 17808</strain>
    </source>
</reference>
<proteinExistence type="predicted"/>
<keyword evidence="5 9" id="KW-1133">Transmembrane helix</keyword>
<keyword evidence="3 9" id="KW-0812">Transmembrane</keyword>
<evidence type="ECO:0000256" key="9">
    <source>
        <dbReference type="SAM" id="Phobius"/>
    </source>
</evidence>
<evidence type="ECO:0000256" key="7">
    <source>
        <dbReference type="ARBA" id="ARBA00023235"/>
    </source>
</evidence>
<feature type="transmembrane region" description="Helical" evidence="9">
    <location>
        <begin position="35"/>
        <end position="60"/>
    </location>
</feature>
<feature type="transmembrane region" description="Helical" evidence="9">
    <location>
        <begin position="6"/>
        <end position="23"/>
    </location>
</feature>
<keyword evidence="6 9" id="KW-0472">Membrane</keyword>
<dbReference type="InterPro" id="IPR017825">
    <property type="entry name" value="Lycopene_cyclase_dom"/>
</dbReference>
<evidence type="ECO:0000256" key="6">
    <source>
        <dbReference type="ARBA" id="ARBA00023136"/>
    </source>
</evidence>